<feature type="transmembrane region" description="Helical" evidence="1">
    <location>
        <begin position="43"/>
        <end position="64"/>
    </location>
</feature>
<dbReference type="PANTHER" id="PTHR37309">
    <property type="entry name" value="SLR0284 PROTEIN"/>
    <property type="match status" value="1"/>
</dbReference>
<evidence type="ECO:0000313" key="2">
    <source>
        <dbReference type="EMBL" id="THG29487.1"/>
    </source>
</evidence>
<accession>A0A4V3WSU9</accession>
<evidence type="ECO:0000313" key="3">
    <source>
        <dbReference type="Proteomes" id="UP000309133"/>
    </source>
</evidence>
<keyword evidence="1" id="KW-1133">Transmembrane helix</keyword>
<dbReference type="Proteomes" id="UP000309133">
    <property type="component" value="Unassembled WGS sequence"/>
</dbReference>
<dbReference type="Pfam" id="PF04020">
    <property type="entry name" value="Phage_holin_4_2"/>
    <property type="match status" value="1"/>
</dbReference>
<name>A0A4V3WSU9_9MICO</name>
<keyword evidence="1" id="KW-0472">Membrane</keyword>
<feature type="transmembrane region" description="Helical" evidence="1">
    <location>
        <begin position="71"/>
        <end position="94"/>
    </location>
</feature>
<reference evidence="2 3" key="1">
    <citation type="submission" date="2019-04" db="EMBL/GenBank/DDBJ databases">
        <authorList>
            <person name="Jiang L."/>
        </authorList>
    </citation>
    <scope>NUCLEOTIDE SEQUENCE [LARGE SCALE GENOMIC DNA]</scope>
    <source>
        <strain evidence="2 3">YIM 131853</strain>
    </source>
</reference>
<dbReference type="PANTHER" id="PTHR37309:SF1">
    <property type="entry name" value="SLR0284 PROTEIN"/>
    <property type="match status" value="1"/>
</dbReference>
<protein>
    <submittedName>
        <fullName evidence="2">Phage holin family protein</fullName>
    </submittedName>
</protein>
<dbReference type="AlphaFoldDB" id="A0A4V3WSU9"/>
<evidence type="ECO:0000256" key="1">
    <source>
        <dbReference type="SAM" id="Phobius"/>
    </source>
</evidence>
<organism evidence="2 3">
    <name type="scientific">Naasia lichenicola</name>
    <dbReference type="NCBI Taxonomy" id="2565933"/>
    <lineage>
        <taxon>Bacteria</taxon>
        <taxon>Bacillati</taxon>
        <taxon>Actinomycetota</taxon>
        <taxon>Actinomycetes</taxon>
        <taxon>Micrococcales</taxon>
        <taxon>Microbacteriaceae</taxon>
        <taxon>Naasia</taxon>
    </lineage>
</organism>
<proteinExistence type="predicted"/>
<dbReference type="RefSeq" id="WP_136427816.1">
    <property type="nucleotide sequence ID" value="NZ_SSSM01000005.1"/>
</dbReference>
<gene>
    <name evidence="2" type="ORF">E6C64_12375</name>
</gene>
<keyword evidence="1" id="KW-0812">Transmembrane</keyword>
<comment type="caution">
    <text evidence="2">The sequence shown here is derived from an EMBL/GenBank/DDBJ whole genome shotgun (WGS) entry which is preliminary data.</text>
</comment>
<sequence>MRRLLVALVGNGVALWLTTLLIGPVGGGVTVSAYAPGGVVETLLTYALLAIIFGVVNGLIGTAIRIVAFPLYLLTLGLIALVVNGLLFLLVAWISGGIGFGLSVEGFWWGVLGAFVMGIFNWIIGLILRPLAGTRR</sequence>
<feature type="transmembrane region" description="Helical" evidence="1">
    <location>
        <begin position="106"/>
        <end position="128"/>
    </location>
</feature>
<keyword evidence="3" id="KW-1185">Reference proteome</keyword>
<dbReference type="OrthoDB" id="9810847at2"/>
<dbReference type="EMBL" id="SSSM01000005">
    <property type="protein sequence ID" value="THG29487.1"/>
    <property type="molecule type" value="Genomic_DNA"/>
</dbReference>
<dbReference type="InterPro" id="IPR007165">
    <property type="entry name" value="Phage_holin_4_2"/>
</dbReference>